<protein>
    <submittedName>
        <fullName evidence="1">Uncharacterized protein</fullName>
    </submittedName>
</protein>
<comment type="caution">
    <text evidence="1">The sequence shown here is derived from an EMBL/GenBank/DDBJ whole genome shotgun (WGS) entry which is preliminary data.</text>
</comment>
<evidence type="ECO:0000313" key="2">
    <source>
        <dbReference type="Proteomes" id="UP001341840"/>
    </source>
</evidence>
<proteinExistence type="predicted"/>
<keyword evidence="2" id="KW-1185">Reference proteome</keyword>
<gene>
    <name evidence="1" type="ORF">PIB30_030503</name>
</gene>
<dbReference type="Proteomes" id="UP001341840">
    <property type="component" value="Unassembled WGS sequence"/>
</dbReference>
<name>A0ABU6XBT4_9FABA</name>
<evidence type="ECO:0000313" key="1">
    <source>
        <dbReference type="EMBL" id="MED6194650.1"/>
    </source>
</evidence>
<accession>A0ABU6XBT4</accession>
<sequence>MRSSYISVLTAPFFTTPFSDLSSLSASSLANSSMLYSIEPADELLRDYEDTMYRHNRTDHIAGRLGQLV</sequence>
<dbReference type="EMBL" id="JASCZI010211576">
    <property type="protein sequence ID" value="MED6194650.1"/>
    <property type="molecule type" value="Genomic_DNA"/>
</dbReference>
<organism evidence="1 2">
    <name type="scientific">Stylosanthes scabra</name>
    <dbReference type="NCBI Taxonomy" id="79078"/>
    <lineage>
        <taxon>Eukaryota</taxon>
        <taxon>Viridiplantae</taxon>
        <taxon>Streptophyta</taxon>
        <taxon>Embryophyta</taxon>
        <taxon>Tracheophyta</taxon>
        <taxon>Spermatophyta</taxon>
        <taxon>Magnoliopsida</taxon>
        <taxon>eudicotyledons</taxon>
        <taxon>Gunneridae</taxon>
        <taxon>Pentapetalae</taxon>
        <taxon>rosids</taxon>
        <taxon>fabids</taxon>
        <taxon>Fabales</taxon>
        <taxon>Fabaceae</taxon>
        <taxon>Papilionoideae</taxon>
        <taxon>50 kb inversion clade</taxon>
        <taxon>dalbergioids sensu lato</taxon>
        <taxon>Dalbergieae</taxon>
        <taxon>Pterocarpus clade</taxon>
        <taxon>Stylosanthes</taxon>
    </lineage>
</organism>
<reference evidence="1 2" key="1">
    <citation type="journal article" date="2023" name="Plants (Basel)">
        <title>Bridging the Gap: Combining Genomics and Transcriptomics Approaches to Understand Stylosanthes scabra, an Orphan Legume from the Brazilian Caatinga.</title>
        <authorList>
            <person name="Ferreira-Neto J.R.C."/>
            <person name="da Silva M.D."/>
            <person name="Binneck E."/>
            <person name="de Melo N.F."/>
            <person name="da Silva R.H."/>
            <person name="de Melo A.L.T.M."/>
            <person name="Pandolfi V."/>
            <person name="Bustamante F.O."/>
            <person name="Brasileiro-Vidal A.C."/>
            <person name="Benko-Iseppon A.M."/>
        </authorList>
    </citation>
    <scope>NUCLEOTIDE SEQUENCE [LARGE SCALE GENOMIC DNA]</scope>
    <source>
        <tissue evidence="1">Leaves</tissue>
    </source>
</reference>